<gene>
    <name evidence="1" type="ORF">NP493_7311g00000</name>
</gene>
<accession>A0AAD9MKC7</accession>
<keyword evidence="2" id="KW-1185">Reference proteome</keyword>
<reference evidence="1" key="1">
    <citation type="journal article" date="2023" name="Mol. Biol. Evol.">
        <title>Third-Generation Sequencing Reveals the Adaptive Role of the Epigenome in Three Deep-Sea Polychaetes.</title>
        <authorList>
            <person name="Perez M."/>
            <person name="Aroh O."/>
            <person name="Sun Y."/>
            <person name="Lan Y."/>
            <person name="Juniper S.K."/>
            <person name="Young C.R."/>
            <person name="Angers B."/>
            <person name="Qian P.Y."/>
        </authorList>
    </citation>
    <scope>NUCLEOTIDE SEQUENCE</scope>
    <source>
        <strain evidence="1">R07B-5</strain>
    </source>
</reference>
<dbReference type="AlphaFoldDB" id="A0AAD9MKC7"/>
<feature type="non-terminal residue" evidence="1">
    <location>
        <position position="1"/>
    </location>
</feature>
<evidence type="ECO:0000313" key="2">
    <source>
        <dbReference type="Proteomes" id="UP001209878"/>
    </source>
</evidence>
<evidence type="ECO:0000313" key="1">
    <source>
        <dbReference type="EMBL" id="KAK2138682.1"/>
    </source>
</evidence>
<sequence length="109" mass="11559">GLLGLGVNPEEDKLYISDYGRKIVVTSLDGSGGRTLINCTTYPQFGSGSRKSVRSVPLTGETDTIHDTGSYSNATFWGIAILQGDHNCPETVSTGYDNSNVPVEVQCGT</sequence>
<dbReference type="EMBL" id="JAODUO010007307">
    <property type="protein sequence ID" value="KAK2138682.1"/>
    <property type="molecule type" value="Genomic_DNA"/>
</dbReference>
<proteinExistence type="predicted"/>
<comment type="caution">
    <text evidence="1">The sequence shown here is derived from an EMBL/GenBank/DDBJ whole genome shotgun (WGS) entry which is preliminary data.</text>
</comment>
<dbReference type="Proteomes" id="UP001209878">
    <property type="component" value="Unassembled WGS sequence"/>
</dbReference>
<organism evidence="1 2">
    <name type="scientific">Ridgeia piscesae</name>
    <name type="common">Tubeworm</name>
    <dbReference type="NCBI Taxonomy" id="27915"/>
    <lineage>
        <taxon>Eukaryota</taxon>
        <taxon>Metazoa</taxon>
        <taxon>Spiralia</taxon>
        <taxon>Lophotrochozoa</taxon>
        <taxon>Annelida</taxon>
        <taxon>Polychaeta</taxon>
        <taxon>Sedentaria</taxon>
        <taxon>Canalipalpata</taxon>
        <taxon>Sabellida</taxon>
        <taxon>Siboglinidae</taxon>
        <taxon>Ridgeia</taxon>
    </lineage>
</organism>
<protein>
    <submittedName>
        <fullName evidence="1">Uncharacterized protein</fullName>
    </submittedName>
</protein>
<name>A0AAD9MKC7_RIDPI</name>